<dbReference type="AlphaFoldDB" id="A0A2S8HLM5"/>
<dbReference type="Proteomes" id="UP000238206">
    <property type="component" value="Unassembled WGS sequence"/>
</dbReference>
<evidence type="ECO:0000313" key="4">
    <source>
        <dbReference type="Proteomes" id="UP000238206"/>
    </source>
</evidence>
<gene>
    <name evidence="3" type="ORF">C5615_39100</name>
</gene>
<dbReference type="RefSeq" id="WP_146120990.1">
    <property type="nucleotide sequence ID" value="NZ_PUIQ01000218.1"/>
</dbReference>
<proteinExistence type="predicted"/>
<sequence length="201" mass="22383">MNWETSFETYLEHLCDALGHNDRESGLRGYCQGLMLPIRRKSVEPLAAHLEPERVSARHQSLHHFVAKSEWSDTALLEHVRRWVLPHMDPAGGLYWIIDDTGFPKKGKHSVGVARQYCGQLGKQDNCQVAVSLSVATEDASLPVSYRLYLPREWSDDPARREKAGVPEEIEFATKPAIATGQLREARQSGAPDGVVLADAG</sequence>
<dbReference type="InterPro" id="IPR039365">
    <property type="entry name" value="IS701-like"/>
</dbReference>
<dbReference type="Pfam" id="PF13546">
    <property type="entry name" value="DDE_5"/>
    <property type="match status" value="1"/>
</dbReference>
<dbReference type="InterPro" id="IPR012337">
    <property type="entry name" value="RNaseH-like_sf"/>
</dbReference>
<dbReference type="PANTHER" id="PTHR33627">
    <property type="entry name" value="TRANSPOSASE"/>
    <property type="match status" value="1"/>
</dbReference>
<dbReference type="PANTHER" id="PTHR33627:SF1">
    <property type="entry name" value="TRANSPOSASE"/>
    <property type="match status" value="1"/>
</dbReference>
<evidence type="ECO:0000313" key="3">
    <source>
        <dbReference type="EMBL" id="PQP03423.1"/>
    </source>
</evidence>
<comment type="caution">
    <text evidence="3">The sequence shown here is derived from an EMBL/GenBank/DDBJ whole genome shotgun (WGS) entry which is preliminary data.</text>
</comment>
<reference evidence="3 4" key="1">
    <citation type="submission" date="2018-02" db="EMBL/GenBank/DDBJ databases">
        <title>Draft genome sequencing of Burkholderia cepacia Y14-15.</title>
        <authorList>
            <person name="Zheng B.-X."/>
        </authorList>
    </citation>
    <scope>NUCLEOTIDE SEQUENCE [LARGE SCALE GENOMIC DNA]</scope>
    <source>
        <strain evidence="3 4">Y14-15</strain>
    </source>
</reference>
<feature type="region of interest" description="Disordered" evidence="1">
    <location>
        <begin position="182"/>
        <end position="201"/>
    </location>
</feature>
<evidence type="ECO:0000259" key="2">
    <source>
        <dbReference type="Pfam" id="PF13546"/>
    </source>
</evidence>
<feature type="domain" description="Transposase IS701-like DDE" evidence="2">
    <location>
        <begin position="14"/>
        <end position="201"/>
    </location>
</feature>
<dbReference type="NCBIfam" id="NF033540">
    <property type="entry name" value="transpos_IS701"/>
    <property type="match status" value="1"/>
</dbReference>
<dbReference type="InterPro" id="IPR038721">
    <property type="entry name" value="IS701-like_DDE_dom"/>
</dbReference>
<dbReference type="SUPFAM" id="SSF53098">
    <property type="entry name" value="Ribonuclease H-like"/>
    <property type="match status" value="1"/>
</dbReference>
<evidence type="ECO:0000256" key="1">
    <source>
        <dbReference type="SAM" id="MobiDB-lite"/>
    </source>
</evidence>
<feature type="non-terminal residue" evidence="3">
    <location>
        <position position="201"/>
    </location>
</feature>
<dbReference type="EMBL" id="PUIQ01000218">
    <property type="protein sequence ID" value="PQP03423.1"/>
    <property type="molecule type" value="Genomic_DNA"/>
</dbReference>
<protein>
    <submittedName>
        <fullName evidence="3">IS701 family transposase</fullName>
    </submittedName>
</protein>
<name>A0A2S8HLM5_BURCE</name>
<organism evidence="3 4">
    <name type="scientific">Burkholderia cepacia</name>
    <name type="common">Pseudomonas cepacia</name>
    <dbReference type="NCBI Taxonomy" id="292"/>
    <lineage>
        <taxon>Bacteria</taxon>
        <taxon>Pseudomonadati</taxon>
        <taxon>Pseudomonadota</taxon>
        <taxon>Betaproteobacteria</taxon>
        <taxon>Burkholderiales</taxon>
        <taxon>Burkholderiaceae</taxon>
        <taxon>Burkholderia</taxon>
        <taxon>Burkholderia cepacia complex</taxon>
    </lineage>
</organism>
<accession>A0A2S8HLM5</accession>